<dbReference type="OMA" id="GFLAWDC"/>
<dbReference type="GO" id="GO:0009820">
    <property type="term" value="P:alkaloid metabolic process"/>
    <property type="evidence" value="ECO:0007669"/>
    <property type="project" value="InterPro"/>
</dbReference>
<dbReference type="Proteomes" id="UP000002058">
    <property type="component" value="Unassembled WGS sequence"/>
</dbReference>
<organism evidence="3 4">
    <name type="scientific">Uncinocarpus reesii (strain UAMH 1704)</name>
    <dbReference type="NCBI Taxonomy" id="336963"/>
    <lineage>
        <taxon>Eukaryota</taxon>
        <taxon>Fungi</taxon>
        <taxon>Dikarya</taxon>
        <taxon>Ascomycota</taxon>
        <taxon>Pezizomycotina</taxon>
        <taxon>Eurotiomycetes</taxon>
        <taxon>Eurotiomycetidae</taxon>
        <taxon>Onygenales</taxon>
        <taxon>Onygenaceae</taxon>
        <taxon>Uncinocarpus</taxon>
    </lineage>
</organism>
<evidence type="ECO:0000256" key="1">
    <source>
        <dbReference type="ARBA" id="ARBA00010209"/>
    </source>
</evidence>
<keyword evidence="4" id="KW-1185">Reference proteome</keyword>
<dbReference type="RefSeq" id="XP_002582890.1">
    <property type="nucleotide sequence ID" value="XM_002582844.1"/>
</dbReference>
<dbReference type="InParanoid" id="C4JZR2"/>
<dbReference type="eggNOG" id="ENOG502S2XP">
    <property type="taxonomic scope" value="Eukaryota"/>
</dbReference>
<dbReference type="NCBIfam" id="TIGR03429">
    <property type="entry name" value="arom_pren_DMATS"/>
    <property type="match status" value="1"/>
</dbReference>
<accession>C4JZR2</accession>
<dbReference type="HOGENOM" id="CLU_037431_0_0_1"/>
<dbReference type="SFLD" id="SFLDS00036">
    <property type="entry name" value="Aromatic_Prenyltransferase"/>
    <property type="match status" value="1"/>
</dbReference>
<dbReference type="EMBL" id="CH476619">
    <property type="protein sequence ID" value="EEP82798.1"/>
    <property type="molecule type" value="Genomic_DNA"/>
</dbReference>
<dbReference type="InterPro" id="IPR017795">
    <property type="entry name" value="ABBA_NscD-like"/>
</dbReference>
<dbReference type="PANTHER" id="PTHR40627">
    <property type="entry name" value="INDOLE PRENYLTRANSFERASE TDIB-RELATED"/>
    <property type="match status" value="1"/>
</dbReference>
<evidence type="ECO:0000256" key="2">
    <source>
        <dbReference type="ARBA" id="ARBA00022679"/>
    </source>
</evidence>
<keyword evidence="2" id="KW-0808">Transferase</keyword>
<evidence type="ECO:0000313" key="3">
    <source>
        <dbReference type="EMBL" id="EEP82798.1"/>
    </source>
</evidence>
<proteinExistence type="inferred from homology"/>
<dbReference type="CDD" id="cd13929">
    <property type="entry name" value="PT-DMATS_CymD"/>
    <property type="match status" value="1"/>
</dbReference>
<dbReference type="AlphaFoldDB" id="C4JZR2"/>
<evidence type="ECO:0000313" key="4">
    <source>
        <dbReference type="Proteomes" id="UP000002058"/>
    </source>
</evidence>
<gene>
    <name evidence="3" type="ORF">UREG_07663</name>
</gene>
<comment type="similarity">
    <text evidence="1">Belongs to the tryptophan dimethylallyltransferase family.</text>
</comment>
<dbReference type="Pfam" id="PF11991">
    <property type="entry name" value="Trp_DMAT"/>
    <property type="match status" value="2"/>
</dbReference>
<dbReference type="InterPro" id="IPR033964">
    <property type="entry name" value="ABBA"/>
</dbReference>
<protein>
    <submittedName>
        <fullName evidence="3">Uncharacterized protein</fullName>
    </submittedName>
</protein>
<reference evidence="4" key="1">
    <citation type="journal article" date="2009" name="Genome Res.">
        <title>Comparative genomic analyses of the human fungal pathogens Coccidioides and their relatives.</title>
        <authorList>
            <person name="Sharpton T.J."/>
            <person name="Stajich J.E."/>
            <person name="Rounsley S.D."/>
            <person name="Gardner M.J."/>
            <person name="Wortman J.R."/>
            <person name="Jordar V.S."/>
            <person name="Maiti R."/>
            <person name="Kodira C.D."/>
            <person name="Neafsey D.E."/>
            <person name="Zeng Q."/>
            <person name="Hung C.-Y."/>
            <person name="McMahan C."/>
            <person name="Muszewska A."/>
            <person name="Grynberg M."/>
            <person name="Mandel M.A."/>
            <person name="Kellner E.M."/>
            <person name="Barker B.M."/>
            <person name="Galgiani J.N."/>
            <person name="Orbach M.J."/>
            <person name="Kirkland T.N."/>
            <person name="Cole G.T."/>
            <person name="Henn M.R."/>
            <person name="Birren B.W."/>
            <person name="Taylor J.W."/>
        </authorList>
    </citation>
    <scope>NUCLEOTIDE SEQUENCE [LARGE SCALE GENOMIC DNA]</scope>
    <source>
        <strain evidence="4">UAMH 1704</strain>
    </source>
</reference>
<dbReference type="GO" id="GO:0016765">
    <property type="term" value="F:transferase activity, transferring alkyl or aryl (other than methyl) groups"/>
    <property type="evidence" value="ECO:0007669"/>
    <property type="project" value="InterPro"/>
</dbReference>
<dbReference type="OrthoDB" id="5392033at2759"/>
<name>C4JZR2_UNCRE</name>
<dbReference type="KEGG" id="ure:UREG_07663"/>
<dbReference type="GeneID" id="8438866"/>
<dbReference type="PANTHER" id="PTHR40627:SF3">
    <property type="entry name" value="PRENYLTRANSFERASE ASQH2-RELATED"/>
    <property type="match status" value="1"/>
</dbReference>
<dbReference type="VEuPathDB" id="FungiDB:UREG_07663"/>
<sequence length="341" mass="38700">MPILVFEYRTKFTNGSQNAWWHKTGPMLAKVLSSANYTLEEQLEYLEFFSKTLVPQFGPYPQVFRSSITRSGLPLELSINYQQHGKPPVHSRVCKIEGFNVQLWNQALKDHTVNDAEQASLRGTDIEGGYIRSQTAFGFDLIKGGKISVKGYTFPALKCKVTGKSMAQVMADSVRNMQHLVDCSQAFSMVNAYLKATAYDERSFFSWDFVNPSKSRLKLYTGSNNVTWEKLQEVWTLGGRLRGSTVAKGLEYLNQLFNLIKLKEGERSIEVAFDDRKNSSKTTPLLWNYEMRAADPNPLTKIYFPVHGENDMQVITGVAQFFRMIGLVELGNSYVAKVQSY</sequence>